<dbReference type="AlphaFoldDB" id="A0A1G2BRN8"/>
<protein>
    <recommendedName>
        <fullName evidence="2">Histidine kinase N-terminal 7TM region domain-containing protein</fullName>
    </recommendedName>
</protein>
<feature type="transmembrane region" description="Helical" evidence="1">
    <location>
        <begin position="111"/>
        <end position="129"/>
    </location>
</feature>
<dbReference type="EMBL" id="MHKN01000054">
    <property type="protein sequence ID" value="OGY90887.1"/>
    <property type="molecule type" value="Genomic_DNA"/>
</dbReference>
<keyword evidence="1" id="KW-0472">Membrane</keyword>
<sequence>MQTALNIETAMTLYNLFVAASFLTGILSLLLSLIVYLRSPKSAVHRKWSLTTFFVGVWSFALFIVIIPNSYRTAFTAQLILNSAAAFIPALYYDFILAFLQKRELSWSRWYLYLISASIVLTNFFGNAILDMRPFQGFAHWIVPGPSYFFLPLLFLIVFIGVLGLLVDAMMRSAGFQKKQIIVVLIATLIGFGSGMTNFLPQLFGVYPFGNFFTWAYVVAISFLLFKEN</sequence>
<dbReference type="InterPro" id="IPR031621">
    <property type="entry name" value="HisKA_7TM"/>
</dbReference>
<feature type="domain" description="Histidine kinase N-terminal 7TM region" evidence="2">
    <location>
        <begin position="22"/>
        <end position="225"/>
    </location>
</feature>
<organism evidence="3 4">
    <name type="scientific">Candidatus Komeilibacteria bacterium RIFCSPLOWO2_01_FULL_53_11</name>
    <dbReference type="NCBI Taxonomy" id="1798552"/>
    <lineage>
        <taxon>Bacteria</taxon>
        <taxon>Candidatus Komeiliibacteriota</taxon>
    </lineage>
</organism>
<evidence type="ECO:0000313" key="3">
    <source>
        <dbReference type="EMBL" id="OGY90887.1"/>
    </source>
</evidence>
<feature type="transmembrane region" description="Helical" evidence="1">
    <location>
        <begin position="206"/>
        <end position="226"/>
    </location>
</feature>
<feature type="transmembrane region" description="Helical" evidence="1">
    <location>
        <begin position="12"/>
        <end position="36"/>
    </location>
</feature>
<reference evidence="3 4" key="1">
    <citation type="journal article" date="2016" name="Nat. Commun.">
        <title>Thousands of microbial genomes shed light on interconnected biogeochemical processes in an aquifer system.</title>
        <authorList>
            <person name="Anantharaman K."/>
            <person name="Brown C.T."/>
            <person name="Hug L.A."/>
            <person name="Sharon I."/>
            <person name="Castelle C.J."/>
            <person name="Probst A.J."/>
            <person name="Thomas B.C."/>
            <person name="Singh A."/>
            <person name="Wilkins M.J."/>
            <person name="Karaoz U."/>
            <person name="Brodie E.L."/>
            <person name="Williams K.H."/>
            <person name="Hubbard S.S."/>
            <person name="Banfield J.F."/>
        </authorList>
    </citation>
    <scope>NUCLEOTIDE SEQUENCE [LARGE SCALE GENOMIC DNA]</scope>
</reference>
<proteinExistence type="predicted"/>
<evidence type="ECO:0000259" key="2">
    <source>
        <dbReference type="Pfam" id="PF16927"/>
    </source>
</evidence>
<gene>
    <name evidence="3" type="ORF">A3B31_03135</name>
</gene>
<keyword evidence="1" id="KW-1133">Transmembrane helix</keyword>
<name>A0A1G2BRN8_9BACT</name>
<comment type="caution">
    <text evidence="3">The sequence shown here is derived from an EMBL/GenBank/DDBJ whole genome shotgun (WGS) entry which is preliminary data.</text>
</comment>
<evidence type="ECO:0000313" key="4">
    <source>
        <dbReference type="Proteomes" id="UP000177349"/>
    </source>
</evidence>
<feature type="transmembrane region" description="Helical" evidence="1">
    <location>
        <begin position="149"/>
        <end position="169"/>
    </location>
</feature>
<dbReference type="Pfam" id="PF16927">
    <property type="entry name" value="HisKA_7TM"/>
    <property type="match status" value="1"/>
</dbReference>
<feature type="transmembrane region" description="Helical" evidence="1">
    <location>
        <begin position="48"/>
        <end position="67"/>
    </location>
</feature>
<feature type="transmembrane region" description="Helical" evidence="1">
    <location>
        <begin position="181"/>
        <end position="200"/>
    </location>
</feature>
<evidence type="ECO:0000256" key="1">
    <source>
        <dbReference type="SAM" id="Phobius"/>
    </source>
</evidence>
<feature type="transmembrane region" description="Helical" evidence="1">
    <location>
        <begin position="79"/>
        <end position="99"/>
    </location>
</feature>
<accession>A0A1G2BRN8</accession>
<dbReference type="Proteomes" id="UP000177349">
    <property type="component" value="Unassembled WGS sequence"/>
</dbReference>
<keyword evidence="1" id="KW-0812">Transmembrane</keyword>